<dbReference type="Gene3D" id="3.30.428.40">
    <property type="entry name" value="Protein of unknown function DUF3067"/>
    <property type="match status" value="1"/>
</dbReference>
<dbReference type="AlphaFoldDB" id="A0A7S3XUQ2"/>
<dbReference type="EMBL" id="HBIU01024739">
    <property type="protein sequence ID" value="CAE0632749.1"/>
    <property type="molecule type" value="Transcribed_RNA"/>
</dbReference>
<proteinExistence type="predicted"/>
<organism evidence="2">
    <name type="scientific">Heterosigma akashiwo</name>
    <name type="common">Chromophytic alga</name>
    <name type="synonym">Heterosigma carterae</name>
    <dbReference type="NCBI Taxonomy" id="2829"/>
    <lineage>
        <taxon>Eukaryota</taxon>
        <taxon>Sar</taxon>
        <taxon>Stramenopiles</taxon>
        <taxon>Ochrophyta</taxon>
        <taxon>Raphidophyceae</taxon>
        <taxon>Chattonellales</taxon>
        <taxon>Chattonellaceae</taxon>
        <taxon>Heterosigma</taxon>
    </lineage>
</organism>
<dbReference type="PANTHER" id="PTHR35126:SF1">
    <property type="entry name" value="DUF3067 DOMAIN-CONTAINING PROTEIN"/>
    <property type="match status" value="1"/>
</dbReference>
<accession>A0A7S3XUQ2</accession>
<dbReference type="PANTHER" id="PTHR35126">
    <property type="entry name" value="SLR0598 PROTEIN"/>
    <property type="match status" value="1"/>
</dbReference>
<name>A0A7S3XUQ2_HETAK</name>
<evidence type="ECO:0000256" key="1">
    <source>
        <dbReference type="SAM" id="SignalP"/>
    </source>
</evidence>
<protein>
    <submittedName>
        <fullName evidence="2">Uncharacterized protein</fullName>
    </submittedName>
</protein>
<reference evidence="2" key="1">
    <citation type="submission" date="2021-01" db="EMBL/GenBank/DDBJ databases">
        <authorList>
            <person name="Corre E."/>
            <person name="Pelletier E."/>
            <person name="Niang G."/>
            <person name="Scheremetjew M."/>
            <person name="Finn R."/>
            <person name="Kale V."/>
            <person name="Holt S."/>
            <person name="Cochrane G."/>
            <person name="Meng A."/>
            <person name="Brown T."/>
            <person name="Cohen L."/>
        </authorList>
    </citation>
    <scope>NUCLEOTIDE SEQUENCE</scope>
    <source>
        <strain evidence="2">CCMP3107</strain>
    </source>
</reference>
<dbReference type="Pfam" id="PF11267">
    <property type="entry name" value="DUF3067"/>
    <property type="match status" value="1"/>
</dbReference>
<sequence>MKLPTGFHALVLGCLLVFAAVGAFQQPQRKTGTIIIQPKSSARAVGAGPLLATKKQGAAEQKKTWQEKLDDALWDFIYGAREKQWNPDRRPEGERGAFDRTASTLSWGRWPLELEGAEGAMAAAAQAEAEYNGGAAQEEEGEEESPYAAPAFLTESPDKNDPLRRVLDEQAKIMADLQQVPTAKHLRRFASGRELAELCFAKYGQYHDLSVYYSDPFGKDQRQVAFNVYGSMLGARNFPMTEFQYLAKLDYVVEMLNAWDQAWYVKAFLLEPPIARRGLPSHPKWDTAVTLRLNKSPTWKYLDLERIKEFIAKDN</sequence>
<feature type="chain" id="PRO_5031560269" evidence="1">
    <location>
        <begin position="24"/>
        <end position="315"/>
    </location>
</feature>
<keyword evidence="1" id="KW-0732">Signal</keyword>
<evidence type="ECO:0000313" key="2">
    <source>
        <dbReference type="EMBL" id="CAE0632749.1"/>
    </source>
</evidence>
<feature type="signal peptide" evidence="1">
    <location>
        <begin position="1"/>
        <end position="23"/>
    </location>
</feature>
<dbReference type="InterPro" id="IPR021420">
    <property type="entry name" value="DUF3067"/>
</dbReference>
<gene>
    <name evidence="2" type="ORF">HAKA00212_LOCUS11459</name>
</gene>